<dbReference type="AlphaFoldDB" id="A0A2P8FCS4"/>
<protein>
    <submittedName>
        <fullName evidence="1">Uncharacterized protein</fullName>
    </submittedName>
</protein>
<comment type="caution">
    <text evidence="1">The sequence shown here is derived from an EMBL/GenBank/DDBJ whole genome shotgun (WGS) entry which is preliminary data.</text>
</comment>
<accession>A0A2P8FCS4</accession>
<dbReference type="EMBL" id="PYAS01000026">
    <property type="protein sequence ID" value="PSL19520.1"/>
    <property type="molecule type" value="Genomic_DNA"/>
</dbReference>
<dbReference type="Proteomes" id="UP000241964">
    <property type="component" value="Unassembled WGS sequence"/>
</dbReference>
<sequence length="186" mass="21283">MSCTRIIKRCAWVVLVFLGNCHQRQANSGKVVDLTYRDGVTLFSVKFTGSDTIWLKNNYQDEGLGKAYHKANYFLLNKIQVNQLDSLLDEYDTEAMDSSWAGASAVGWQYILAIQTCSDRPIYLHNSVNSERVDPLAQLLMDISQKSDWLPSAHGHKFYSEMYFATHRSPWQLSKPAKLVPDRTDR</sequence>
<organism evidence="1 2">
    <name type="scientific">Dyadobacter jiangsuensis</name>
    <dbReference type="NCBI Taxonomy" id="1591085"/>
    <lineage>
        <taxon>Bacteria</taxon>
        <taxon>Pseudomonadati</taxon>
        <taxon>Bacteroidota</taxon>
        <taxon>Cytophagia</taxon>
        <taxon>Cytophagales</taxon>
        <taxon>Spirosomataceae</taxon>
        <taxon>Dyadobacter</taxon>
    </lineage>
</organism>
<evidence type="ECO:0000313" key="1">
    <source>
        <dbReference type="EMBL" id="PSL19520.1"/>
    </source>
</evidence>
<keyword evidence="2" id="KW-1185">Reference proteome</keyword>
<name>A0A2P8FCS4_9BACT</name>
<gene>
    <name evidence="1" type="ORF">CLV60_12638</name>
</gene>
<reference evidence="1 2" key="1">
    <citation type="submission" date="2018-03" db="EMBL/GenBank/DDBJ databases">
        <title>Genomic Encyclopedia of Archaeal and Bacterial Type Strains, Phase II (KMG-II): from individual species to whole genera.</title>
        <authorList>
            <person name="Goeker M."/>
        </authorList>
    </citation>
    <scope>NUCLEOTIDE SEQUENCE [LARGE SCALE GENOMIC DNA]</scope>
    <source>
        <strain evidence="1 2">DSM 29057</strain>
    </source>
</reference>
<proteinExistence type="predicted"/>
<evidence type="ECO:0000313" key="2">
    <source>
        <dbReference type="Proteomes" id="UP000241964"/>
    </source>
</evidence>